<sequence>MATHYTRKRLQIQIVLYVRLLMPGDDSTFASHSNATRSIQDEAFLKFPRSELRFAGSSESA</sequence>
<proteinExistence type="predicted"/>
<dbReference type="GeneID" id="36408006"/>
<keyword evidence="2" id="KW-1185">Reference proteome</keyword>
<dbReference type="Proteomes" id="UP000054928">
    <property type="component" value="Unassembled WGS sequence"/>
</dbReference>
<reference evidence="2" key="1">
    <citation type="submission" date="2014-09" db="EMBL/GenBank/DDBJ databases">
        <authorList>
            <person name="Sharma Rahul"/>
            <person name="Thines Marco"/>
        </authorList>
    </citation>
    <scope>NUCLEOTIDE SEQUENCE [LARGE SCALE GENOMIC DNA]</scope>
</reference>
<name>A0A0P1AND0_PLAHL</name>
<organism evidence="1 2">
    <name type="scientific">Plasmopara halstedii</name>
    <name type="common">Downy mildew of sunflower</name>
    <dbReference type="NCBI Taxonomy" id="4781"/>
    <lineage>
        <taxon>Eukaryota</taxon>
        <taxon>Sar</taxon>
        <taxon>Stramenopiles</taxon>
        <taxon>Oomycota</taxon>
        <taxon>Peronosporomycetes</taxon>
        <taxon>Peronosporales</taxon>
        <taxon>Peronosporaceae</taxon>
        <taxon>Plasmopara</taxon>
    </lineage>
</organism>
<dbReference type="RefSeq" id="XP_024579066.1">
    <property type="nucleotide sequence ID" value="XM_024728606.1"/>
</dbReference>
<evidence type="ECO:0000313" key="1">
    <source>
        <dbReference type="EMBL" id="CEG42697.1"/>
    </source>
</evidence>
<accession>A0A0P1AND0</accession>
<protein>
    <submittedName>
        <fullName evidence="1">Uncharacterized protein</fullName>
    </submittedName>
</protein>
<evidence type="ECO:0000313" key="2">
    <source>
        <dbReference type="Proteomes" id="UP000054928"/>
    </source>
</evidence>
<dbReference type="AlphaFoldDB" id="A0A0P1AND0"/>
<dbReference type="EMBL" id="CCYD01000645">
    <property type="protein sequence ID" value="CEG42697.1"/>
    <property type="molecule type" value="Genomic_DNA"/>
</dbReference>